<gene>
    <name evidence="1" type="ORF">LCGC14_0275570</name>
</gene>
<organism evidence="1">
    <name type="scientific">marine sediment metagenome</name>
    <dbReference type="NCBI Taxonomy" id="412755"/>
    <lineage>
        <taxon>unclassified sequences</taxon>
        <taxon>metagenomes</taxon>
        <taxon>ecological metagenomes</taxon>
    </lineage>
</organism>
<accession>A0A0F9UEF7</accession>
<dbReference type="AlphaFoldDB" id="A0A0F9UEF7"/>
<evidence type="ECO:0000313" key="1">
    <source>
        <dbReference type="EMBL" id="KKN85752.1"/>
    </source>
</evidence>
<dbReference type="SUPFAM" id="SSF56300">
    <property type="entry name" value="Metallo-dependent phosphatases"/>
    <property type="match status" value="1"/>
</dbReference>
<evidence type="ECO:0008006" key="2">
    <source>
        <dbReference type="Google" id="ProtNLM"/>
    </source>
</evidence>
<name>A0A0F9UEF7_9ZZZZ</name>
<reference evidence="1" key="1">
    <citation type="journal article" date="2015" name="Nature">
        <title>Complex archaea that bridge the gap between prokaryotes and eukaryotes.</title>
        <authorList>
            <person name="Spang A."/>
            <person name="Saw J.H."/>
            <person name="Jorgensen S.L."/>
            <person name="Zaremba-Niedzwiedzka K."/>
            <person name="Martijn J."/>
            <person name="Lind A.E."/>
            <person name="van Eijk R."/>
            <person name="Schleper C."/>
            <person name="Guy L."/>
            <person name="Ettema T.J."/>
        </authorList>
    </citation>
    <scope>NUCLEOTIDE SEQUENCE</scope>
</reference>
<sequence>MSNVWFTADQHFGHRNIIKFCNRPFESVEEMDAEMIRRWNAVVEPGDAVYHLGDFTMEGYAYAKEIFAQLNGRVRILSLLWHHDRRWLKKAQTAPPHTQDKSYVHSQTFVRLLPPIEVITVANYADSRSTLKERPVKITLGHYPMASWEASYHGAWHLHGHSHDQYHGGGFMLDVGVDGWAYAPVSLDEIRTYMKTQEGEVHARQGA</sequence>
<protein>
    <recommendedName>
        <fullName evidence="2">Calcineurin-like phosphoesterase domain-containing protein</fullName>
    </recommendedName>
</protein>
<dbReference type="EMBL" id="LAZR01000155">
    <property type="protein sequence ID" value="KKN85752.1"/>
    <property type="molecule type" value="Genomic_DNA"/>
</dbReference>
<comment type="caution">
    <text evidence="1">The sequence shown here is derived from an EMBL/GenBank/DDBJ whole genome shotgun (WGS) entry which is preliminary data.</text>
</comment>
<dbReference type="Gene3D" id="3.60.21.10">
    <property type="match status" value="1"/>
</dbReference>
<proteinExistence type="predicted"/>
<dbReference type="InterPro" id="IPR029052">
    <property type="entry name" value="Metallo-depent_PP-like"/>
</dbReference>